<dbReference type="AlphaFoldDB" id="A0A1F4USD5"/>
<protein>
    <submittedName>
        <fullName evidence="2">Uncharacterized protein</fullName>
    </submittedName>
</protein>
<evidence type="ECO:0000256" key="1">
    <source>
        <dbReference type="SAM" id="Phobius"/>
    </source>
</evidence>
<keyword evidence="1" id="KW-0812">Transmembrane</keyword>
<feature type="transmembrane region" description="Helical" evidence="1">
    <location>
        <begin position="141"/>
        <end position="159"/>
    </location>
</feature>
<evidence type="ECO:0000313" key="2">
    <source>
        <dbReference type="EMBL" id="OGC47858.1"/>
    </source>
</evidence>
<gene>
    <name evidence="2" type="ORF">A2886_03280</name>
</gene>
<sequence>MFSRILTKLVDEAILPAVVLVAVRIVSVIFFGNYFGFDVTLSRAGFVYESAEGFLVINSYSTLAMTCVIAIGLLYVLIKSYIFHDTHIHPRISAKLFSLRLSSFIQTSFEVYAQGAIWLPYSYLMLLASGAMWYLGLVFDWVFYVALALAFLGTYFLVLDVEKELKPEITLEGGEE</sequence>
<accession>A0A1F4USD5</accession>
<name>A0A1F4USD5_UNCKA</name>
<evidence type="ECO:0000313" key="3">
    <source>
        <dbReference type="Proteomes" id="UP000176608"/>
    </source>
</evidence>
<reference evidence="2 3" key="1">
    <citation type="journal article" date="2016" name="Nat. Commun.">
        <title>Thousands of microbial genomes shed light on interconnected biogeochemical processes in an aquifer system.</title>
        <authorList>
            <person name="Anantharaman K."/>
            <person name="Brown C.T."/>
            <person name="Hug L.A."/>
            <person name="Sharon I."/>
            <person name="Castelle C.J."/>
            <person name="Probst A.J."/>
            <person name="Thomas B.C."/>
            <person name="Singh A."/>
            <person name="Wilkins M.J."/>
            <person name="Karaoz U."/>
            <person name="Brodie E.L."/>
            <person name="Williams K.H."/>
            <person name="Hubbard S.S."/>
            <person name="Banfield J.F."/>
        </authorList>
    </citation>
    <scope>NUCLEOTIDE SEQUENCE [LARGE SCALE GENOMIC DNA]</scope>
</reference>
<dbReference type="Proteomes" id="UP000176608">
    <property type="component" value="Unassembled WGS sequence"/>
</dbReference>
<dbReference type="EMBL" id="MEVA01000002">
    <property type="protein sequence ID" value="OGC47858.1"/>
    <property type="molecule type" value="Genomic_DNA"/>
</dbReference>
<feature type="transmembrane region" description="Helical" evidence="1">
    <location>
        <begin position="55"/>
        <end position="78"/>
    </location>
</feature>
<organism evidence="2 3">
    <name type="scientific">candidate division WWE3 bacterium RIFCSPHIGHO2_01_FULL_42_13</name>
    <dbReference type="NCBI Taxonomy" id="1802617"/>
    <lineage>
        <taxon>Bacteria</taxon>
        <taxon>Katanobacteria</taxon>
    </lineage>
</organism>
<keyword evidence="1" id="KW-0472">Membrane</keyword>
<keyword evidence="1" id="KW-1133">Transmembrane helix</keyword>
<feature type="transmembrane region" description="Helical" evidence="1">
    <location>
        <begin position="12"/>
        <end position="35"/>
    </location>
</feature>
<comment type="caution">
    <text evidence="2">The sequence shown here is derived from an EMBL/GenBank/DDBJ whole genome shotgun (WGS) entry which is preliminary data.</text>
</comment>
<proteinExistence type="predicted"/>